<comment type="caution">
    <text evidence="1">The sequence shown here is derived from an EMBL/GenBank/DDBJ whole genome shotgun (WGS) entry which is preliminary data.</text>
</comment>
<dbReference type="Proteomes" id="UP001595681">
    <property type="component" value="Unassembled WGS sequence"/>
</dbReference>
<dbReference type="RefSeq" id="WP_380796514.1">
    <property type="nucleotide sequence ID" value="NZ_JBHRVU010000004.1"/>
</dbReference>
<gene>
    <name evidence="1" type="ORF">ACFOKF_14605</name>
</gene>
<sequence length="134" mass="15266">MDMTKHDRGFHKLLTYLARIPSVRTNDTPWGGFGSGMSDAGWWVKFSLKLDHHLAWNAVQEIAYVLNELSLSERLPTVFKPVSPPPYLNGGPRDYLGWVIECQDRDTRPGTIADWMESRLPNPVEDEAAWPEAE</sequence>
<reference evidence="2" key="1">
    <citation type="journal article" date="2019" name="Int. J. Syst. Evol. Microbiol.">
        <title>The Global Catalogue of Microorganisms (GCM) 10K type strain sequencing project: providing services to taxonomists for standard genome sequencing and annotation.</title>
        <authorList>
            <consortium name="The Broad Institute Genomics Platform"/>
            <consortium name="The Broad Institute Genome Sequencing Center for Infectious Disease"/>
            <person name="Wu L."/>
            <person name="Ma J."/>
        </authorList>
    </citation>
    <scope>NUCLEOTIDE SEQUENCE [LARGE SCALE GENOMIC DNA]</scope>
    <source>
        <strain evidence="2">CCM 7491</strain>
    </source>
</reference>
<organism evidence="1 2">
    <name type="scientific">Sphingobium rhizovicinum</name>
    <dbReference type="NCBI Taxonomy" id="432308"/>
    <lineage>
        <taxon>Bacteria</taxon>
        <taxon>Pseudomonadati</taxon>
        <taxon>Pseudomonadota</taxon>
        <taxon>Alphaproteobacteria</taxon>
        <taxon>Sphingomonadales</taxon>
        <taxon>Sphingomonadaceae</taxon>
        <taxon>Sphingobium</taxon>
    </lineage>
</organism>
<proteinExistence type="predicted"/>
<dbReference type="EMBL" id="JBHRVU010000004">
    <property type="protein sequence ID" value="MFC3442403.1"/>
    <property type="molecule type" value="Genomic_DNA"/>
</dbReference>
<name>A0ABV7NGT7_9SPHN</name>
<evidence type="ECO:0000313" key="2">
    <source>
        <dbReference type="Proteomes" id="UP001595681"/>
    </source>
</evidence>
<evidence type="ECO:0000313" key="1">
    <source>
        <dbReference type="EMBL" id="MFC3442403.1"/>
    </source>
</evidence>
<keyword evidence="2" id="KW-1185">Reference proteome</keyword>
<accession>A0ABV7NGT7</accession>
<protein>
    <submittedName>
        <fullName evidence="1">Uncharacterized protein</fullName>
    </submittedName>
</protein>